<feature type="compositionally biased region" description="Low complexity" evidence="1">
    <location>
        <begin position="140"/>
        <end position="159"/>
    </location>
</feature>
<name>A0AAN6VYG8_9PEZI</name>
<keyword evidence="3" id="KW-1185">Reference proteome</keyword>
<organism evidence="2 3">
    <name type="scientific">Triangularia setosa</name>
    <dbReference type="NCBI Taxonomy" id="2587417"/>
    <lineage>
        <taxon>Eukaryota</taxon>
        <taxon>Fungi</taxon>
        <taxon>Dikarya</taxon>
        <taxon>Ascomycota</taxon>
        <taxon>Pezizomycotina</taxon>
        <taxon>Sordariomycetes</taxon>
        <taxon>Sordariomycetidae</taxon>
        <taxon>Sordariales</taxon>
        <taxon>Podosporaceae</taxon>
        <taxon>Triangularia</taxon>
    </lineage>
</organism>
<sequence>MCLAEHSDWPKGYQHLLHPRTSDFEAGPPPWQERCADSEAIEQLANGEREAWVADGPVEVLPPVIVPVIKARLQRTAADERRRPNRQHRRWQNNINNPPSENDEPPMADHRPSFVSWKRVRSMTTSHSTSDNSSVALTGTPSSSPSSPIPLPAVLSAPPVTAPPPPPPSAVTPLTTHPRAKRALVQLPAKLGCSLTKVIMLNKMASWVAKTRHWKKAKRDYVKEVPGERNLFVGAV</sequence>
<proteinExistence type="predicted"/>
<reference evidence="2" key="1">
    <citation type="journal article" date="2023" name="Mol. Phylogenet. Evol.">
        <title>Genome-scale phylogeny and comparative genomics of the fungal order Sordariales.</title>
        <authorList>
            <person name="Hensen N."/>
            <person name="Bonometti L."/>
            <person name="Westerberg I."/>
            <person name="Brannstrom I.O."/>
            <person name="Guillou S."/>
            <person name="Cros-Aarteil S."/>
            <person name="Calhoun S."/>
            <person name="Haridas S."/>
            <person name="Kuo A."/>
            <person name="Mondo S."/>
            <person name="Pangilinan J."/>
            <person name="Riley R."/>
            <person name="LaButti K."/>
            <person name="Andreopoulos B."/>
            <person name="Lipzen A."/>
            <person name="Chen C."/>
            <person name="Yan M."/>
            <person name="Daum C."/>
            <person name="Ng V."/>
            <person name="Clum A."/>
            <person name="Steindorff A."/>
            <person name="Ohm R.A."/>
            <person name="Martin F."/>
            <person name="Silar P."/>
            <person name="Natvig D.O."/>
            <person name="Lalanne C."/>
            <person name="Gautier V."/>
            <person name="Ament-Velasquez S.L."/>
            <person name="Kruys A."/>
            <person name="Hutchinson M.I."/>
            <person name="Powell A.J."/>
            <person name="Barry K."/>
            <person name="Miller A.N."/>
            <person name="Grigoriev I.V."/>
            <person name="Debuchy R."/>
            <person name="Gladieux P."/>
            <person name="Hiltunen Thoren M."/>
            <person name="Johannesson H."/>
        </authorList>
    </citation>
    <scope>NUCLEOTIDE SEQUENCE</scope>
    <source>
        <strain evidence="2">CBS 892.96</strain>
    </source>
</reference>
<feature type="region of interest" description="Disordered" evidence="1">
    <location>
        <begin position="74"/>
        <end position="175"/>
    </location>
</feature>
<evidence type="ECO:0000313" key="2">
    <source>
        <dbReference type="EMBL" id="KAK4171553.1"/>
    </source>
</evidence>
<gene>
    <name evidence="2" type="ORF">QBC36DRAFT_92335</name>
</gene>
<evidence type="ECO:0000256" key="1">
    <source>
        <dbReference type="SAM" id="MobiDB-lite"/>
    </source>
</evidence>
<dbReference type="EMBL" id="MU866542">
    <property type="protein sequence ID" value="KAK4171553.1"/>
    <property type="molecule type" value="Genomic_DNA"/>
</dbReference>
<dbReference type="Proteomes" id="UP001302321">
    <property type="component" value="Unassembled WGS sequence"/>
</dbReference>
<feature type="compositionally biased region" description="Pro residues" evidence="1">
    <location>
        <begin position="160"/>
        <end position="170"/>
    </location>
</feature>
<comment type="caution">
    <text evidence="2">The sequence shown here is derived from an EMBL/GenBank/DDBJ whole genome shotgun (WGS) entry which is preliminary data.</text>
</comment>
<dbReference type="AlphaFoldDB" id="A0AAN6VYG8"/>
<reference evidence="2" key="2">
    <citation type="submission" date="2023-05" db="EMBL/GenBank/DDBJ databases">
        <authorList>
            <consortium name="Lawrence Berkeley National Laboratory"/>
            <person name="Steindorff A."/>
            <person name="Hensen N."/>
            <person name="Bonometti L."/>
            <person name="Westerberg I."/>
            <person name="Brannstrom I.O."/>
            <person name="Guillou S."/>
            <person name="Cros-Aarteil S."/>
            <person name="Calhoun S."/>
            <person name="Haridas S."/>
            <person name="Kuo A."/>
            <person name="Mondo S."/>
            <person name="Pangilinan J."/>
            <person name="Riley R."/>
            <person name="Labutti K."/>
            <person name="Andreopoulos B."/>
            <person name="Lipzen A."/>
            <person name="Chen C."/>
            <person name="Yanf M."/>
            <person name="Daum C."/>
            <person name="Ng V."/>
            <person name="Clum A."/>
            <person name="Ohm R."/>
            <person name="Martin F."/>
            <person name="Silar P."/>
            <person name="Natvig D."/>
            <person name="Lalanne C."/>
            <person name="Gautier V."/>
            <person name="Ament-Velasquez S.L."/>
            <person name="Kruys A."/>
            <person name="Hutchinson M.I."/>
            <person name="Powell A.J."/>
            <person name="Barry K."/>
            <person name="Miller A.N."/>
            <person name="Grigoriev I.V."/>
            <person name="Debuchy R."/>
            <person name="Gladieux P."/>
            <person name="Thoren M.H."/>
            <person name="Johannesson H."/>
        </authorList>
    </citation>
    <scope>NUCLEOTIDE SEQUENCE</scope>
    <source>
        <strain evidence="2">CBS 892.96</strain>
    </source>
</reference>
<protein>
    <submittedName>
        <fullName evidence="2">Uncharacterized protein</fullName>
    </submittedName>
</protein>
<accession>A0AAN6VYG8</accession>
<evidence type="ECO:0000313" key="3">
    <source>
        <dbReference type="Proteomes" id="UP001302321"/>
    </source>
</evidence>
<feature type="compositionally biased region" description="Polar residues" evidence="1">
    <location>
        <begin position="122"/>
        <end position="139"/>
    </location>
</feature>